<organism evidence="2 3">
    <name type="scientific">Orbilia oligospora</name>
    <name type="common">Nematode-trapping fungus</name>
    <name type="synonym">Arthrobotrys oligospora</name>
    <dbReference type="NCBI Taxonomy" id="2813651"/>
    <lineage>
        <taxon>Eukaryota</taxon>
        <taxon>Fungi</taxon>
        <taxon>Dikarya</taxon>
        <taxon>Ascomycota</taxon>
        <taxon>Pezizomycotina</taxon>
        <taxon>Orbiliomycetes</taxon>
        <taxon>Orbiliales</taxon>
        <taxon>Orbiliaceae</taxon>
        <taxon>Orbilia</taxon>
    </lineage>
</organism>
<comment type="caution">
    <text evidence="2">The sequence shown here is derived from an EMBL/GenBank/DDBJ whole genome shotgun (WGS) entry which is preliminary data.</text>
</comment>
<feature type="region of interest" description="Disordered" evidence="1">
    <location>
        <begin position="32"/>
        <end position="78"/>
    </location>
</feature>
<name>A0A7C8U434_ORBOL</name>
<dbReference type="EMBL" id="JAABOE010000015">
    <property type="protein sequence ID" value="KAF3187103.1"/>
    <property type="molecule type" value="Genomic_DNA"/>
</dbReference>
<protein>
    <submittedName>
        <fullName evidence="2">Uncharacterized protein</fullName>
    </submittedName>
</protein>
<evidence type="ECO:0000256" key="1">
    <source>
        <dbReference type="SAM" id="MobiDB-lite"/>
    </source>
</evidence>
<evidence type="ECO:0000313" key="3">
    <source>
        <dbReference type="Proteomes" id="UP000479691"/>
    </source>
</evidence>
<reference evidence="2 3" key="1">
    <citation type="submission" date="2019-06" db="EMBL/GenBank/DDBJ databases">
        <authorList>
            <person name="Palmer J.M."/>
        </authorList>
    </citation>
    <scope>NUCLEOTIDE SEQUENCE [LARGE SCALE GENOMIC DNA]</scope>
    <source>
        <strain evidence="2 3">TWF788</strain>
    </source>
</reference>
<accession>A0A7C8U434</accession>
<sequence length="167" mass="18566">MGIFFEERCSRTVGGIICLGFFDDNNVCDRCSKPSEEPVQQPPLSQPPAGTQSSGSQGSSSSKITSVAPNQTKPTNDYLDWPNYQVWPYPDLKELLERLGKVDNCKVEIFRSTGNDGARWFRCKSARKPVKSFETLLSLLKSEVRLVISTSLRSLTDDKASGDHCLE</sequence>
<gene>
    <name evidence="2" type="ORF">TWF788_002681</name>
</gene>
<dbReference type="Proteomes" id="UP000479691">
    <property type="component" value="Unassembled WGS sequence"/>
</dbReference>
<dbReference type="AlphaFoldDB" id="A0A7C8U434"/>
<proteinExistence type="predicted"/>
<feature type="compositionally biased region" description="Polar residues" evidence="1">
    <location>
        <begin position="63"/>
        <end position="75"/>
    </location>
</feature>
<evidence type="ECO:0000313" key="2">
    <source>
        <dbReference type="EMBL" id="KAF3187103.1"/>
    </source>
</evidence>
<feature type="compositionally biased region" description="Low complexity" evidence="1">
    <location>
        <begin position="52"/>
        <end position="62"/>
    </location>
</feature>